<proteinExistence type="predicted"/>
<dbReference type="AlphaFoldDB" id="A0ABD3KRP6"/>
<reference evidence="2 3" key="1">
    <citation type="submission" date="2024-11" db="EMBL/GenBank/DDBJ databases">
        <title>Chromosome-level genome assembly of Eucalyptus globulus Labill. provides insights into its genome evolution.</title>
        <authorList>
            <person name="Li X."/>
        </authorList>
    </citation>
    <scope>NUCLEOTIDE SEQUENCE [LARGE SCALE GENOMIC DNA]</scope>
    <source>
        <strain evidence="2">CL2024</strain>
        <tissue evidence="2">Fresh tender leaves</tissue>
    </source>
</reference>
<gene>
    <name evidence="2" type="ORF">ACJRO7_021187</name>
</gene>
<feature type="region of interest" description="Disordered" evidence="1">
    <location>
        <begin position="100"/>
        <end position="128"/>
    </location>
</feature>
<dbReference type="Proteomes" id="UP001634007">
    <property type="component" value="Unassembled WGS sequence"/>
</dbReference>
<name>A0ABD3KRP6_EUCGL</name>
<evidence type="ECO:0000256" key="1">
    <source>
        <dbReference type="SAM" id="MobiDB-lite"/>
    </source>
</evidence>
<feature type="region of interest" description="Disordered" evidence="1">
    <location>
        <begin position="26"/>
        <end position="76"/>
    </location>
</feature>
<feature type="compositionally biased region" description="Basic residues" evidence="1">
    <location>
        <begin position="113"/>
        <end position="128"/>
    </location>
</feature>
<comment type="caution">
    <text evidence="2">The sequence shown here is derived from an EMBL/GenBank/DDBJ whole genome shotgun (WGS) entry which is preliminary data.</text>
</comment>
<dbReference type="EMBL" id="JBJKBG010000005">
    <property type="protein sequence ID" value="KAL3739871.1"/>
    <property type="molecule type" value="Genomic_DNA"/>
</dbReference>
<keyword evidence="3" id="KW-1185">Reference proteome</keyword>
<dbReference type="PANTHER" id="PTHR33785:SF8">
    <property type="entry name" value="BZIP DOMAIN-CONTAINING PROTEIN"/>
    <property type="match status" value="1"/>
</dbReference>
<protein>
    <submittedName>
        <fullName evidence="2">Uncharacterized protein</fullName>
    </submittedName>
</protein>
<accession>A0ABD3KRP6</accession>
<evidence type="ECO:0000313" key="3">
    <source>
        <dbReference type="Proteomes" id="UP001634007"/>
    </source>
</evidence>
<evidence type="ECO:0000313" key="2">
    <source>
        <dbReference type="EMBL" id="KAL3739871.1"/>
    </source>
</evidence>
<sequence length="202" mass="22079">MECLWAVDSLDSLWFFSNVLSRARPLSPAAEAEEAEEKGGGGGGEPVKSLANGPEHDAARAKPVATTPEDSLPKCPRCRNLDAEVAELGVMRSLAVEAVGTPESAEEESKLKASMRRSKRRQRSKRMFHERRRSVLGELDLGCDGEDCSGFEENRFLLNRRRQGFGVASGNQAVKKMPPLSDGIAMREHLRSWAIAVACAVK</sequence>
<organism evidence="2 3">
    <name type="scientific">Eucalyptus globulus</name>
    <name type="common">Tasmanian blue gum</name>
    <dbReference type="NCBI Taxonomy" id="34317"/>
    <lineage>
        <taxon>Eukaryota</taxon>
        <taxon>Viridiplantae</taxon>
        <taxon>Streptophyta</taxon>
        <taxon>Embryophyta</taxon>
        <taxon>Tracheophyta</taxon>
        <taxon>Spermatophyta</taxon>
        <taxon>Magnoliopsida</taxon>
        <taxon>eudicotyledons</taxon>
        <taxon>Gunneridae</taxon>
        <taxon>Pentapetalae</taxon>
        <taxon>rosids</taxon>
        <taxon>malvids</taxon>
        <taxon>Myrtales</taxon>
        <taxon>Myrtaceae</taxon>
        <taxon>Myrtoideae</taxon>
        <taxon>Eucalypteae</taxon>
        <taxon>Eucalyptus</taxon>
    </lineage>
</organism>
<dbReference type="PANTHER" id="PTHR33785">
    <property type="entry name" value="OS06G0550800 PROTEIN"/>
    <property type="match status" value="1"/>
</dbReference>